<dbReference type="Proteomes" id="UP001209854">
    <property type="component" value="Unassembled WGS sequence"/>
</dbReference>
<name>A0ABT3MUJ1_9GAMM</name>
<feature type="region of interest" description="Disordered" evidence="1">
    <location>
        <begin position="157"/>
        <end position="179"/>
    </location>
</feature>
<keyword evidence="3" id="KW-1185">Reference proteome</keyword>
<dbReference type="RefSeq" id="WP_262567918.1">
    <property type="nucleotide sequence ID" value="NZ_JAPFCC010000001.1"/>
</dbReference>
<comment type="caution">
    <text evidence="2">The sequence shown here is derived from an EMBL/GenBank/DDBJ whole genome shotgun (WGS) entry which is preliminary data.</text>
</comment>
<gene>
    <name evidence="2" type="ORF">NX722_10440</name>
</gene>
<dbReference type="EMBL" id="JAPFCC010000001">
    <property type="protein sequence ID" value="MCW7553047.1"/>
    <property type="molecule type" value="Genomic_DNA"/>
</dbReference>
<evidence type="ECO:0000256" key="1">
    <source>
        <dbReference type="SAM" id="MobiDB-lite"/>
    </source>
</evidence>
<accession>A0ABT3MUJ1</accession>
<sequence>MNNSVRLIMLFVAMTLPCSGYSGDDLHGAELALTTAQLIVMLNRLIGSDHPGNNIELNSVEVSSFNRDHFTSDYCPPEMQTVNGVLRVSATFEITPESAELTAPEPRDLELRVAGYFSTILPILTQYFVNQFTQDSCLGFAHLDRYLSESEYCYVADSDDDNSDDDNSAPQASPASLEGNSELCVASASTAGAESSAGAVDGAGAESSAEAGAVAVAVAVAARKTCQVYQCSKEGCRPYKCAPNWGIHMTLDEQQRFLTVEANLLYSGILNAKTERDKDEYEGEDEDEDENEVDWTRKCIDLYNNGLDRGLSKHLSYQKKKE</sequence>
<organism evidence="2 3">
    <name type="scientific">Endozoicomonas gorgoniicola</name>
    <dbReference type="NCBI Taxonomy" id="1234144"/>
    <lineage>
        <taxon>Bacteria</taxon>
        <taxon>Pseudomonadati</taxon>
        <taxon>Pseudomonadota</taxon>
        <taxon>Gammaproteobacteria</taxon>
        <taxon>Oceanospirillales</taxon>
        <taxon>Endozoicomonadaceae</taxon>
        <taxon>Endozoicomonas</taxon>
    </lineage>
</organism>
<reference evidence="2 3" key="1">
    <citation type="submission" date="2022-10" db="EMBL/GenBank/DDBJ databases">
        <title>High-quality genome sequences of two octocoral-associated bacteria, Endozoicomonas euniceicola EF212 and Endozoicomonas gorgoniicola PS125.</title>
        <authorList>
            <person name="Chiou Y.-J."/>
            <person name="Chen Y.-H."/>
        </authorList>
    </citation>
    <scope>NUCLEOTIDE SEQUENCE [LARGE SCALE GENOMIC DNA]</scope>
    <source>
        <strain evidence="2 3">PS125</strain>
    </source>
</reference>
<proteinExistence type="predicted"/>
<feature type="compositionally biased region" description="Acidic residues" evidence="1">
    <location>
        <begin position="157"/>
        <end position="167"/>
    </location>
</feature>
<evidence type="ECO:0000313" key="2">
    <source>
        <dbReference type="EMBL" id="MCW7553047.1"/>
    </source>
</evidence>
<protein>
    <submittedName>
        <fullName evidence="2">Uncharacterized protein</fullName>
    </submittedName>
</protein>
<evidence type="ECO:0000313" key="3">
    <source>
        <dbReference type="Proteomes" id="UP001209854"/>
    </source>
</evidence>